<dbReference type="AlphaFoldDB" id="A0AA88TPY3"/>
<keyword evidence="9" id="KW-1133">Transmembrane helix</keyword>
<comment type="similarity">
    <text evidence="2">Belongs to the insect defense protein family.</text>
</comment>
<gene>
    <name evidence="12" type="ORF">Q8A67_009889</name>
</gene>
<keyword evidence="8" id="KW-0044">Antibiotic</keyword>
<protein>
    <recommendedName>
        <fullName evidence="11">Reelin domain-containing protein</fullName>
    </recommendedName>
</protein>
<evidence type="ECO:0000256" key="2">
    <source>
        <dbReference type="ARBA" id="ARBA00008501"/>
    </source>
</evidence>
<evidence type="ECO:0000256" key="5">
    <source>
        <dbReference type="ARBA" id="ARBA00022588"/>
    </source>
</evidence>
<evidence type="ECO:0000256" key="3">
    <source>
        <dbReference type="ARBA" id="ARBA00022525"/>
    </source>
</evidence>
<dbReference type="GO" id="GO:0045087">
    <property type="term" value="P:innate immune response"/>
    <property type="evidence" value="ECO:0007669"/>
    <property type="project" value="UniProtKB-KW"/>
</dbReference>
<feature type="transmembrane region" description="Helical" evidence="9">
    <location>
        <begin position="387"/>
        <end position="412"/>
    </location>
</feature>
<feature type="transmembrane region" description="Helical" evidence="9">
    <location>
        <begin position="306"/>
        <end position="330"/>
    </location>
</feature>
<feature type="domain" description="Reelin" evidence="11">
    <location>
        <begin position="34"/>
        <end position="152"/>
    </location>
</feature>
<dbReference type="InterPro" id="IPR002861">
    <property type="entry name" value="Reeler_dom"/>
</dbReference>
<accession>A0AA88TPY3</accession>
<evidence type="ECO:0000259" key="11">
    <source>
        <dbReference type="Pfam" id="PF02014"/>
    </source>
</evidence>
<keyword evidence="5" id="KW-0399">Innate immunity</keyword>
<reference evidence="12" key="1">
    <citation type="submission" date="2023-08" db="EMBL/GenBank/DDBJ databases">
        <title>Chromosome-level Genome Assembly of mud carp (Cirrhinus molitorella).</title>
        <authorList>
            <person name="Liu H."/>
        </authorList>
    </citation>
    <scope>NUCLEOTIDE SEQUENCE</scope>
    <source>
        <strain evidence="12">Prfri</strain>
        <tissue evidence="12">Muscle</tissue>
    </source>
</reference>
<dbReference type="CDD" id="cd08544">
    <property type="entry name" value="Reeler"/>
    <property type="match status" value="1"/>
</dbReference>
<feature type="chain" id="PRO_5041744854" description="Reelin domain-containing protein" evidence="10">
    <location>
        <begin position="24"/>
        <end position="417"/>
    </location>
</feature>
<dbReference type="GO" id="GO:0016020">
    <property type="term" value="C:membrane"/>
    <property type="evidence" value="ECO:0007669"/>
    <property type="project" value="TreeGrafter"/>
</dbReference>
<evidence type="ECO:0000256" key="8">
    <source>
        <dbReference type="ARBA" id="ARBA00023022"/>
    </source>
</evidence>
<dbReference type="PANTHER" id="PTHR45828:SF9">
    <property type="entry name" value="CELL WALL INTEGRITY AND STRESS RESPONSE COMPONENT 4-LIKE-RELATED"/>
    <property type="match status" value="1"/>
</dbReference>
<proteinExistence type="inferred from homology"/>
<feature type="transmembrane region" description="Helical" evidence="9">
    <location>
        <begin position="237"/>
        <end position="258"/>
    </location>
</feature>
<comment type="caution">
    <text evidence="12">The sequence shown here is derived from an EMBL/GenBank/DDBJ whole genome shotgun (WGS) entry which is preliminary data.</text>
</comment>
<dbReference type="Pfam" id="PF02014">
    <property type="entry name" value="Reeler"/>
    <property type="match status" value="1"/>
</dbReference>
<evidence type="ECO:0000256" key="1">
    <source>
        <dbReference type="ARBA" id="ARBA00004613"/>
    </source>
</evidence>
<keyword evidence="3" id="KW-0964">Secreted</keyword>
<keyword evidence="7" id="KW-0391">Immunity</keyword>
<feature type="transmembrane region" description="Helical" evidence="9">
    <location>
        <begin position="336"/>
        <end position="358"/>
    </location>
</feature>
<feature type="signal peptide" evidence="10">
    <location>
        <begin position="1"/>
        <end position="23"/>
    </location>
</feature>
<keyword evidence="4" id="KW-0929">Antimicrobial</keyword>
<sequence length="417" mass="46996">MYNACAFLFLSFFGFSMLKFITCYSDGSLLGSECKGLDISHGASSNNDSPFKVHPEERNVINKNESITVSLLADHEAQFRGFMLDVRRCEKCESAGMFSLIDPDNSVLICGGRVVTQPNNIRKKEVYVLWTPEETGLFFFRAVFVESYNTYWRRNLIPTSPPAPTTKATSHITQANSRDTSQTAPTIFQTTSTPKPAPPPECVKYTSCALALLLFSRLCFLGGSSLLMIIRPVSKKATMIASVTEPAFKIIAAVFILIKQIKYVCVCDSLQIAFTAFTVAAVVSSLLHTITVFLYCGPSHELRKCWICGIIMVDLINTVITATAIFLGVWCFQEHWLLYLMGGFFIWEFMFYLSSVCFKQMEKYQSRKKLKKKGNQNNILEKRTSPWLFMFIIFSVFNVMFTAALMTGVSLVDRENC</sequence>
<organism evidence="12 13">
    <name type="scientific">Cirrhinus molitorella</name>
    <name type="common">mud carp</name>
    <dbReference type="NCBI Taxonomy" id="172907"/>
    <lineage>
        <taxon>Eukaryota</taxon>
        <taxon>Metazoa</taxon>
        <taxon>Chordata</taxon>
        <taxon>Craniata</taxon>
        <taxon>Vertebrata</taxon>
        <taxon>Euteleostomi</taxon>
        <taxon>Actinopterygii</taxon>
        <taxon>Neopterygii</taxon>
        <taxon>Teleostei</taxon>
        <taxon>Ostariophysi</taxon>
        <taxon>Cypriniformes</taxon>
        <taxon>Cyprinidae</taxon>
        <taxon>Labeoninae</taxon>
        <taxon>Labeonini</taxon>
        <taxon>Cirrhinus</taxon>
    </lineage>
</organism>
<dbReference type="GO" id="GO:0005576">
    <property type="term" value="C:extracellular region"/>
    <property type="evidence" value="ECO:0007669"/>
    <property type="project" value="UniProtKB-SubCell"/>
</dbReference>
<feature type="transmembrane region" description="Helical" evidence="9">
    <location>
        <begin position="209"/>
        <end position="230"/>
    </location>
</feature>
<evidence type="ECO:0000256" key="6">
    <source>
        <dbReference type="ARBA" id="ARBA00022729"/>
    </source>
</evidence>
<dbReference type="Proteomes" id="UP001187343">
    <property type="component" value="Unassembled WGS sequence"/>
</dbReference>
<dbReference type="GO" id="GO:0042742">
    <property type="term" value="P:defense response to bacterium"/>
    <property type="evidence" value="ECO:0007669"/>
    <property type="project" value="UniProtKB-KW"/>
</dbReference>
<evidence type="ECO:0000256" key="4">
    <source>
        <dbReference type="ARBA" id="ARBA00022529"/>
    </source>
</evidence>
<evidence type="ECO:0000256" key="10">
    <source>
        <dbReference type="SAM" id="SignalP"/>
    </source>
</evidence>
<comment type="subcellular location">
    <subcellularLocation>
        <location evidence="1">Secreted</location>
    </subcellularLocation>
</comment>
<keyword evidence="9" id="KW-0472">Membrane</keyword>
<dbReference type="EMBL" id="JAUYZG010000009">
    <property type="protein sequence ID" value="KAK2898471.1"/>
    <property type="molecule type" value="Genomic_DNA"/>
</dbReference>
<keyword evidence="13" id="KW-1185">Reference proteome</keyword>
<dbReference type="InterPro" id="IPR051237">
    <property type="entry name" value="Ferric-chelate_Red/DefProt"/>
</dbReference>
<dbReference type="PANTHER" id="PTHR45828">
    <property type="entry name" value="CYTOCHROME B561/FERRIC REDUCTASE TRANSMEMBRANE"/>
    <property type="match status" value="1"/>
</dbReference>
<keyword evidence="6 10" id="KW-0732">Signal</keyword>
<dbReference type="InterPro" id="IPR042307">
    <property type="entry name" value="Reeler_sf"/>
</dbReference>
<keyword evidence="9" id="KW-0812">Transmembrane</keyword>
<evidence type="ECO:0000313" key="12">
    <source>
        <dbReference type="EMBL" id="KAK2898471.1"/>
    </source>
</evidence>
<dbReference type="Gene3D" id="2.60.40.4060">
    <property type="entry name" value="Reeler domain"/>
    <property type="match status" value="1"/>
</dbReference>
<evidence type="ECO:0000313" key="13">
    <source>
        <dbReference type="Proteomes" id="UP001187343"/>
    </source>
</evidence>
<feature type="transmembrane region" description="Helical" evidence="9">
    <location>
        <begin position="270"/>
        <end position="294"/>
    </location>
</feature>
<name>A0AA88TPY3_9TELE</name>
<evidence type="ECO:0000256" key="7">
    <source>
        <dbReference type="ARBA" id="ARBA00022859"/>
    </source>
</evidence>
<evidence type="ECO:0000256" key="9">
    <source>
        <dbReference type="SAM" id="Phobius"/>
    </source>
</evidence>